<evidence type="ECO:0000313" key="2">
    <source>
        <dbReference type="Proteomes" id="UP001457282"/>
    </source>
</evidence>
<comment type="caution">
    <text evidence="1">The sequence shown here is derived from an EMBL/GenBank/DDBJ whole genome shotgun (WGS) entry which is preliminary data.</text>
</comment>
<dbReference type="GO" id="GO:0006952">
    <property type="term" value="P:defense response"/>
    <property type="evidence" value="ECO:0007669"/>
    <property type="project" value="InterPro"/>
</dbReference>
<dbReference type="InterPro" id="IPR044974">
    <property type="entry name" value="Disease_R_plants"/>
</dbReference>
<gene>
    <name evidence="1" type="ORF">M0R45_009563</name>
</gene>
<dbReference type="Gene3D" id="3.80.10.10">
    <property type="entry name" value="Ribonuclease Inhibitor"/>
    <property type="match status" value="2"/>
</dbReference>
<protein>
    <submittedName>
        <fullName evidence="1">Uncharacterized protein</fullName>
    </submittedName>
</protein>
<dbReference type="InterPro" id="IPR035897">
    <property type="entry name" value="Toll_tir_struct_dom_sf"/>
</dbReference>
<sequence length="559" mass="64118">MASNISKGVSVQRWRTALTHAASLCGWHFPDGHESKFIQNIVEEISIQVSNRTYLKVAKYPVGLESRVREMHELLCVEENDVRMVGIWGIGGIEETGTSKVRGIMMKLPQKDEVRVRAEAFLRMKSLRYLINCNASIIGNIEYLPNSLRFLDWYKYPSQSFPSNFNPKKLVALKMPSSSISRFGQSITKLDRLKSMNFTGCEMLKELPEFSGFPNLEKLILSECRNLVGIHDSVGTLDKLASLKLDNCSNLTRFPTRLGMKSLKYLGMKGCKMLDSFPEIEAGTMDCLIDINLECCENLRNLPNNIYQLKHLQQLQVRGCPKLLTFPMPKTTSTVKPQQHLPYDDHDEHSSAPVFPKLSFCELETATCQNDWLQFSDLSDCHKLLKTMDFDVEKMASILLNQHHDQGKDSYFEFTVVLPGNDIPKWFDFCKHPTVHDFCEFVIKFPPNFSGKNSRLALSAVFESTDGTIAYDYYDYEKYGFHVRVYINGDEIFWVHEHFLISPGSNHVWLQYVSLSDMRHWGRQWNEEQLLSKCEVRFLPSEPLSLKTCGVQGMPPPRG</sequence>
<dbReference type="EMBL" id="JBEDUW010000002">
    <property type="protein sequence ID" value="KAK9943976.1"/>
    <property type="molecule type" value="Genomic_DNA"/>
</dbReference>
<dbReference type="SUPFAM" id="SSF52058">
    <property type="entry name" value="L domain-like"/>
    <property type="match status" value="1"/>
</dbReference>
<dbReference type="Proteomes" id="UP001457282">
    <property type="component" value="Unassembled WGS sequence"/>
</dbReference>
<name>A0AAW1Y6G0_RUBAR</name>
<dbReference type="PANTHER" id="PTHR11017:SF570">
    <property type="entry name" value="DISEASE RESISTANCE PROTEIN (TIR-NBS CLASS)-RELATED"/>
    <property type="match status" value="1"/>
</dbReference>
<proteinExistence type="predicted"/>
<organism evidence="1 2">
    <name type="scientific">Rubus argutus</name>
    <name type="common">Southern blackberry</name>
    <dbReference type="NCBI Taxonomy" id="59490"/>
    <lineage>
        <taxon>Eukaryota</taxon>
        <taxon>Viridiplantae</taxon>
        <taxon>Streptophyta</taxon>
        <taxon>Embryophyta</taxon>
        <taxon>Tracheophyta</taxon>
        <taxon>Spermatophyta</taxon>
        <taxon>Magnoliopsida</taxon>
        <taxon>eudicotyledons</taxon>
        <taxon>Gunneridae</taxon>
        <taxon>Pentapetalae</taxon>
        <taxon>rosids</taxon>
        <taxon>fabids</taxon>
        <taxon>Rosales</taxon>
        <taxon>Rosaceae</taxon>
        <taxon>Rosoideae</taxon>
        <taxon>Rosoideae incertae sedis</taxon>
        <taxon>Rubus</taxon>
    </lineage>
</organism>
<dbReference type="InterPro" id="IPR032675">
    <property type="entry name" value="LRR_dom_sf"/>
</dbReference>
<dbReference type="PANTHER" id="PTHR11017">
    <property type="entry name" value="LEUCINE-RICH REPEAT-CONTAINING PROTEIN"/>
    <property type="match status" value="1"/>
</dbReference>
<dbReference type="Gene3D" id="3.40.50.10140">
    <property type="entry name" value="Toll/interleukin-1 receptor homology (TIR) domain"/>
    <property type="match status" value="1"/>
</dbReference>
<dbReference type="AlphaFoldDB" id="A0AAW1Y6G0"/>
<keyword evidence="2" id="KW-1185">Reference proteome</keyword>
<evidence type="ECO:0000313" key="1">
    <source>
        <dbReference type="EMBL" id="KAK9943976.1"/>
    </source>
</evidence>
<accession>A0AAW1Y6G0</accession>
<reference evidence="1 2" key="1">
    <citation type="journal article" date="2023" name="G3 (Bethesda)">
        <title>A chromosome-length genome assembly and annotation of blackberry (Rubus argutus, cv. 'Hillquist').</title>
        <authorList>
            <person name="Bruna T."/>
            <person name="Aryal R."/>
            <person name="Dudchenko O."/>
            <person name="Sargent D.J."/>
            <person name="Mead D."/>
            <person name="Buti M."/>
            <person name="Cavallini A."/>
            <person name="Hytonen T."/>
            <person name="Andres J."/>
            <person name="Pham M."/>
            <person name="Weisz D."/>
            <person name="Mascagni F."/>
            <person name="Usai G."/>
            <person name="Natali L."/>
            <person name="Bassil N."/>
            <person name="Fernandez G.E."/>
            <person name="Lomsadze A."/>
            <person name="Armour M."/>
            <person name="Olukolu B."/>
            <person name="Poorten T."/>
            <person name="Britton C."/>
            <person name="Davik J."/>
            <person name="Ashrafi H."/>
            <person name="Aiden E.L."/>
            <person name="Borodovsky M."/>
            <person name="Worthington M."/>
        </authorList>
    </citation>
    <scope>NUCLEOTIDE SEQUENCE [LARGE SCALE GENOMIC DNA]</scope>
    <source>
        <strain evidence="1">PI 553951</strain>
    </source>
</reference>